<gene>
    <name evidence="1" type="ORF">EJQ19_00690</name>
</gene>
<evidence type="ECO:0000313" key="2">
    <source>
        <dbReference type="Proteomes" id="UP000276128"/>
    </source>
</evidence>
<dbReference type="RefSeq" id="WP_126139289.1">
    <property type="nucleotide sequence ID" value="NZ_RXHU01000004.1"/>
</dbReference>
<accession>A0A430JKW3</accession>
<name>A0A430JKW3_9BACL</name>
<dbReference type="AlphaFoldDB" id="A0A430JKW3"/>
<comment type="caution">
    <text evidence="1">The sequence shown here is derived from an EMBL/GenBank/DDBJ whole genome shotgun (WGS) entry which is preliminary data.</text>
</comment>
<protein>
    <submittedName>
        <fullName evidence="1">Uncharacterized protein</fullName>
    </submittedName>
</protein>
<keyword evidence="2" id="KW-1185">Reference proteome</keyword>
<dbReference type="EMBL" id="RXHU01000004">
    <property type="protein sequence ID" value="RTE11697.1"/>
    <property type="molecule type" value="Genomic_DNA"/>
</dbReference>
<dbReference type="Proteomes" id="UP000276128">
    <property type="component" value="Unassembled WGS sequence"/>
</dbReference>
<evidence type="ECO:0000313" key="1">
    <source>
        <dbReference type="EMBL" id="RTE11697.1"/>
    </source>
</evidence>
<proteinExistence type="predicted"/>
<reference evidence="1 2" key="1">
    <citation type="submission" date="2018-12" db="EMBL/GenBank/DDBJ databases">
        <title>Bacillus ochoae sp. nov., Paenibacillus whitsoniae sp. nov., Paenibacillus spiritus sp. nov. Isolated from the Mars Exploration Rover during spacecraft assembly.</title>
        <authorList>
            <person name="Seuylemezian A."/>
            <person name="Vaishampayan P."/>
        </authorList>
    </citation>
    <scope>NUCLEOTIDE SEQUENCE [LARGE SCALE GENOMIC DNA]</scope>
    <source>
        <strain evidence="1 2">MER 54</strain>
    </source>
</reference>
<organism evidence="1 2">
    <name type="scientific">Paenibacillus whitsoniae</name>
    <dbReference type="NCBI Taxonomy" id="2496558"/>
    <lineage>
        <taxon>Bacteria</taxon>
        <taxon>Bacillati</taxon>
        <taxon>Bacillota</taxon>
        <taxon>Bacilli</taxon>
        <taxon>Bacillales</taxon>
        <taxon>Paenibacillaceae</taxon>
        <taxon>Paenibacillus</taxon>
    </lineage>
</organism>
<sequence length="63" mass="6801">MAGISGENSDLEPIRPKKLRFRRHFAENGNLAGNSCIFAGIVLLTSMMGTRATSVGLKPEHMA</sequence>